<feature type="active site" description="Proton acceptor" evidence="4">
    <location>
        <position position="272"/>
    </location>
</feature>
<dbReference type="InterPro" id="IPR000262">
    <property type="entry name" value="FMN-dep_DH"/>
</dbReference>
<dbReference type="GO" id="GO:0010181">
    <property type="term" value="F:FMN binding"/>
    <property type="evidence" value="ECO:0007669"/>
    <property type="project" value="InterPro"/>
</dbReference>
<dbReference type="Pfam" id="PF01070">
    <property type="entry name" value="FMN_dh"/>
    <property type="match status" value="1"/>
</dbReference>
<feature type="binding site" evidence="5">
    <location>
        <position position="147"/>
    </location>
    <ligand>
        <name>glyoxylate</name>
        <dbReference type="ChEBI" id="CHEBI:36655"/>
    </ligand>
</feature>
<evidence type="ECO:0000256" key="6">
    <source>
        <dbReference type="SAM" id="MobiDB-lite"/>
    </source>
</evidence>
<keyword evidence="5" id="KW-0288">FMN</keyword>
<feature type="binding site" evidence="5">
    <location>
        <position position="182"/>
    </location>
    <ligand>
        <name>glyoxylate</name>
        <dbReference type="ChEBI" id="CHEBI:36655"/>
    </ligand>
</feature>
<feature type="region of interest" description="Disordered" evidence="6">
    <location>
        <begin position="189"/>
        <end position="219"/>
    </location>
</feature>
<comment type="similarity">
    <text evidence="3">Belongs to the FMN-dependent alpha-hydroxy acid dehydrogenase family.</text>
</comment>
<dbReference type="InterPro" id="IPR012133">
    <property type="entry name" value="Alpha-hydoxy_acid_DH_FMN"/>
</dbReference>
<keyword evidence="9" id="KW-1185">Reference proteome</keyword>
<proteinExistence type="inferred from homology"/>
<gene>
    <name evidence="8" type="ORF">F503_07380</name>
</gene>
<dbReference type="InterPro" id="IPR008259">
    <property type="entry name" value="FMN_hydac_DH_AS"/>
</dbReference>
<dbReference type="AlphaFoldDB" id="S3C7V7"/>
<comment type="cofactor">
    <cofactor evidence="1">
        <name>FMN</name>
        <dbReference type="ChEBI" id="CHEBI:58210"/>
    </cofactor>
</comment>
<dbReference type="Proteomes" id="UP000016923">
    <property type="component" value="Unassembled WGS sequence"/>
</dbReference>
<evidence type="ECO:0000259" key="7">
    <source>
        <dbReference type="PROSITE" id="PS51349"/>
    </source>
</evidence>
<dbReference type="PROSITE" id="PS51349">
    <property type="entry name" value="FMN_HYDROXY_ACID_DH_2"/>
    <property type="match status" value="1"/>
</dbReference>
<feature type="binding site" evidence="5">
    <location>
        <begin position="329"/>
        <end position="330"/>
    </location>
    <ligand>
        <name>FMN</name>
        <dbReference type="ChEBI" id="CHEBI:58210"/>
    </ligand>
</feature>
<accession>S3C7V7</accession>
<dbReference type="VEuPathDB" id="FungiDB:F503_07380"/>
<feature type="binding site" evidence="5">
    <location>
        <position position="145"/>
    </location>
    <ligand>
        <name>FMN</name>
        <dbReference type="ChEBI" id="CHEBI:58210"/>
    </ligand>
</feature>
<feature type="binding site" evidence="5">
    <location>
        <position position="245"/>
    </location>
    <ligand>
        <name>FMN</name>
        <dbReference type="ChEBI" id="CHEBI:58210"/>
    </ligand>
</feature>
<dbReference type="SUPFAM" id="SSF51395">
    <property type="entry name" value="FMN-linked oxidoreductases"/>
    <property type="match status" value="1"/>
</dbReference>
<dbReference type="EMBL" id="KE148147">
    <property type="protein sequence ID" value="EPE09604.1"/>
    <property type="molecule type" value="Genomic_DNA"/>
</dbReference>
<protein>
    <submittedName>
        <fullName evidence="8">Cytochrome b2</fullName>
    </submittedName>
</protein>
<keyword evidence="2" id="KW-0560">Oxidoreductase</keyword>
<reference evidence="8 9" key="1">
    <citation type="journal article" date="2013" name="BMC Genomics">
        <title>The genome and transcriptome of the pine saprophyte Ophiostoma piceae, and a comparison with the bark beetle-associated pine pathogen Grosmannia clavigera.</title>
        <authorList>
            <person name="Haridas S."/>
            <person name="Wang Y."/>
            <person name="Lim L."/>
            <person name="Massoumi Alamouti S."/>
            <person name="Jackman S."/>
            <person name="Docking R."/>
            <person name="Robertson G."/>
            <person name="Birol I."/>
            <person name="Bohlmann J."/>
            <person name="Breuil C."/>
        </authorList>
    </citation>
    <scope>NUCLEOTIDE SEQUENCE [LARGE SCALE GENOMIC DNA]</scope>
    <source>
        <strain evidence="8 9">UAMH 11346</strain>
    </source>
</reference>
<dbReference type="InterPro" id="IPR013785">
    <property type="entry name" value="Aldolase_TIM"/>
</dbReference>
<dbReference type="PIRSF" id="PIRSF000138">
    <property type="entry name" value="Al-hdrx_acd_dh"/>
    <property type="match status" value="1"/>
</dbReference>
<feature type="compositionally biased region" description="Basic and acidic residues" evidence="6">
    <location>
        <begin position="189"/>
        <end position="198"/>
    </location>
</feature>
<dbReference type="InterPro" id="IPR037396">
    <property type="entry name" value="FMN_HAD"/>
</dbReference>
<dbReference type="OrthoDB" id="1925334at2759"/>
<feature type="binding site" evidence="5">
    <location>
        <position position="270"/>
    </location>
    <ligand>
        <name>FMN</name>
        <dbReference type="ChEBI" id="CHEBI:58210"/>
    </ligand>
</feature>
<evidence type="ECO:0000313" key="9">
    <source>
        <dbReference type="Proteomes" id="UP000016923"/>
    </source>
</evidence>
<dbReference type="GO" id="GO:0016491">
    <property type="term" value="F:oxidoreductase activity"/>
    <property type="evidence" value="ECO:0007669"/>
    <property type="project" value="UniProtKB-KW"/>
</dbReference>
<dbReference type="OMA" id="FFQLYVP"/>
<dbReference type="PROSITE" id="PS00557">
    <property type="entry name" value="FMN_HYDROXY_ACID_DH_1"/>
    <property type="match status" value="1"/>
</dbReference>
<evidence type="ECO:0000256" key="5">
    <source>
        <dbReference type="PIRSR" id="PIRSR000138-2"/>
    </source>
</evidence>
<evidence type="ECO:0000313" key="8">
    <source>
        <dbReference type="EMBL" id="EPE09604.1"/>
    </source>
</evidence>
<feature type="binding site" evidence="5">
    <location>
        <position position="34"/>
    </location>
    <ligand>
        <name>glyoxylate</name>
        <dbReference type="ChEBI" id="CHEBI:36655"/>
    </ligand>
</feature>
<dbReference type="PANTHER" id="PTHR10578:SF104">
    <property type="entry name" value="CYTOCHROME B2, MITOCHONDRIAL-RELATED"/>
    <property type="match status" value="1"/>
</dbReference>
<feature type="binding site" evidence="5">
    <location>
        <position position="272"/>
    </location>
    <ligand>
        <name>glyoxylate</name>
        <dbReference type="ChEBI" id="CHEBI:36655"/>
    </ligand>
</feature>
<evidence type="ECO:0000256" key="4">
    <source>
        <dbReference type="PIRSR" id="PIRSR000138-1"/>
    </source>
</evidence>
<dbReference type="eggNOG" id="KOG0538">
    <property type="taxonomic scope" value="Eukaryota"/>
</dbReference>
<keyword evidence="5" id="KW-0285">Flavoprotein</keyword>
<dbReference type="HOGENOM" id="CLU_020639_1_0_1"/>
<dbReference type="Gene3D" id="3.20.20.70">
    <property type="entry name" value="Aldolase class I"/>
    <property type="match status" value="1"/>
</dbReference>
<feature type="binding site" evidence="5">
    <location>
        <position position="275"/>
    </location>
    <ligand>
        <name>glyoxylate</name>
        <dbReference type="ChEBI" id="CHEBI:36655"/>
    </ligand>
</feature>
<name>S3C7V7_OPHP1</name>
<sequence>MASPPKPLPLSACMSLDDLAEVAASKLSPRAAAYYHSGAETLFTRNRNRADWARIGFRPRVLLDVAATPNMRANIMGFDSSLPVFIAPAASAGLGHPDGELCLSRGAGRMDIAQCVCTYASVAPKSIMADFKTDAQRRGGTLFFQLYVPKVKKNAAKLIAMAKENGFEALVITVDSPVIGKRDDDDRFRALDKRKPGDDEPPFELPDLPGKEPGTLRGSHNPSFTWSDLQWIRELWGDEKPIIIKGISTAEDALEATRVPGVRIDGIYLSNHGGRQLDYAPTAVQALLDIRARAPEVFAKTAVYVDGGIMRGTDVVKALCLGARGVGIGRGFLYSLSAFGTNGVLKAIKILSEEIQTTLRLLGVSDIAELDERHLNLTEFGITRPRL</sequence>
<evidence type="ECO:0000256" key="2">
    <source>
        <dbReference type="ARBA" id="ARBA00023002"/>
    </source>
</evidence>
<dbReference type="PANTHER" id="PTHR10578">
    <property type="entry name" value="S -2-HYDROXY-ACID OXIDASE-RELATED"/>
    <property type="match status" value="1"/>
</dbReference>
<feature type="binding site" evidence="5">
    <location>
        <begin position="88"/>
        <end position="90"/>
    </location>
    <ligand>
        <name>FMN</name>
        <dbReference type="ChEBI" id="CHEBI:58210"/>
    </ligand>
</feature>
<feature type="domain" description="FMN hydroxy acid dehydrogenase" evidence="7">
    <location>
        <begin position="8"/>
        <end position="380"/>
    </location>
</feature>
<evidence type="ECO:0000256" key="3">
    <source>
        <dbReference type="ARBA" id="ARBA00024042"/>
    </source>
</evidence>
<feature type="binding site" evidence="5">
    <location>
        <position position="173"/>
    </location>
    <ligand>
        <name>FMN</name>
        <dbReference type="ChEBI" id="CHEBI:58210"/>
    </ligand>
</feature>
<dbReference type="STRING" id="1262450.S3C7V7"/>
<organism evidence="8 9">
    <name type="scientific">Ophiostoma piceae (strain UAMH 11346)</name>
    <name type="common">Sap stain fungus</name>
    <dbReference type="NCBI Taxonomy" id="1262450"/>
    <lineage>
        <taxon>Eukaryota</taxon>
        <taxon>Fungi</taxon>
        <taxon>Dikarya</taxon>
        <taxon>Ascomycota</taxon>
        <taxon>Pezizomycotina</taxon>
        <taxon>Sordariomycetes</taxon>
        <taxon>Sordariomycetidae</taxon>
        <taxon>Ophiostomatales</taxon>
        <taxon>Ophiostomataceae</taxon>
        <taxon>Ophiostoma</taxon>
    </lineage>
</organism>
<evidence type="ECO:0000256" key="1">
    <source>
        <dbReference type="ARBA" id="ARBA00001917"/>
    </source>
</evidence>